<evidence type="ECO:0000256" key="1">
    <source>
        <dbReference type="ARBA" id="ARBA00004443"/>
    </source>
</evidence>
<dbReference type="Pfam" id="PF02271">
    <property type="entry name" value="UCR_14kD"/>
    <property type="match status" value="1"/>
</dbReference>
<dbReference type="InterPro" id="IPR003197">
    <property type="entry name" value="QCR7"/>
</dbReference>
<comment type="subcellular location">
    <subcellularLocation>
        <location evidence="1">Mitochondrion inner membrane</location>
        <topology evidence="1">Peripheral membrane protein</topology>
        <orientation evidence="1">Matrix side</orientation>
    </subcellularLocation>
</comment>
<comment type="function">
    <text evidence="9">Component of the ubiquinol-cytochrome c oxidoreductase, a multisubunit transmembrane complex that is part of the mitochondrial electron transport chain which drives oxidative phosphorylation.</text>
</comment>
<organism evidence="10 11">
    <name type="scientific">Paramarasmius palmivorus</name>
    <dbReference type="NCBI Taxonomy" id="297713"/>
    <lineage>
        <taxon>Eukaryota</taxon>
        <taxon>Fungi</taxon>
        <taxon>Dikarya</taxon>
        <taxon>Basidiomycota</taxon>
        <taxon>Agaricomycotina</taxon>
        <taxon>Agaricomycetes</taxon>
        <taxon>Agaricomycetidae</taxon>
        <taxon>Agaricales</taxon>
        <taxon>Marasmiineae</taxon>
        <taxon>Marasmiaceae</taxon>
        <taxon>Paramarasmius</taxon>
    </lineage>
</organism>
<dbReference type="FunFam" id="1.10.1090.10:FF:000001">
    <property type="entry name" value="Cytochrome b-c1 complex subunit 7"/>
    <property type="match status" value="1"/>
</dbReference>
<evidence type="ECO:0000256" key="3">
    <source>
        <dbReference type="ARBA" id="ARBA00022448"/>
    </source>
</evidence>
<sequence length="128" mass="14946">MSIFGPLSVSLAPQVLASKTLTAWVRPIAKRYADAMRYRQFGLRYDDLLVEERDDVQRAIGRLTPQESYDRAFRFKRSIQASLLHKPLPKEQWTKPEEDVRYLTPHITAVAKEEAERQMWDTAAVKRK</sequence>
<evidence type="ECO:0000256" key="9">
    <source>
        <dbReference type="PIRNR" id="PIRNR000022"/>
    </source>
</evidence>
<dbReference type="GO" id="GO:0006122">
    <property type="term" value="P:mitochondrial electron transport, ubiquinol to cytochrome c"/>
    <property type="evidence" value="ECO:0007669"/>
    <property type="project" value="InterPro"/>
</dbReference>
<evidence type="ECO:0000256" key="2">
    <source>
        <dbReference type="ARBA" id="ARBA00008554"/>
    </source>
</evidence>
<keyword evidence="4 9" id="KW-0679">Respiratory chain</keyword>
<evidence type="ECO:0000256" key="5">
    <source>
        <dbReference type="ARBA" id="ARBA00022792"/>
    </source>
</evidence>
<dbReference type="InterPro" id="IPR036544">
    <property type="entry name" value="QCR7_sf"/>
</dbReference>
<dbReference type="AlphaFoldDB" id="A0AAW0CUV3"/>
<dbReference type="GO" id="GO:0005743">
    <property type="term" value="C:mitochondrial inner membrane"/>
    <property type="evidence" value="ECO:0007669"/>
    <property type="project" value="UniProtKB-SubCell"/>
</dbReference>
<proteinExistence type="inferred from homology"/>
<dbReference type="SUPFAM" id="SSF81524">
    <property type="entry name" value="14 kDa protein of cytochrome bc1 complex (Ubiquinol-cytochrome c reductase)"/>
    <property type="match status" value="1"/>
</dbReference>
<evidence type="ECO:0000256" key="7">
    <source>
        <dbReference type="ARBA" id="ARBA00023128"/>
    </source>
</evidence>
<protein>
    <recommendedName>
        <fullName evidence="9">Cytochrome b-c1 complex subunit 7</fullName>
    </recommendedName>
</protein>
<dbReference type="PANTHER" id="PTHR12022:SF0">
    <property type="entry name" value="CYTOCHROME B-C1 COMPLEX SUBUNIT 7"/>
    <property type="match status" value="1"/>
</dbReference>
<keyword evidence="5 9" id="KW-0999">Mitochondrion inner membrane</keyword>
<keyword evidence="7 9" id="KW-0496">Mitochondrion</keyword>
<evidence type="ECO:0000256" key="8">
    <source>
        <dbReference type="ARBA" id="ARBA00023136"/>
    </source>
</evidence>
<comment type="caution">
    <text evidence="10">The sequence shown here is derived from an EMBL/GenBank/DDBJ whole genome shotgun (WGS) entry which is preliminary data.</text>
</comment>
<gene>
    <name evidence="10" type="primary">QCR7</name>
    <name evidence="10" type="ORF">VNI00_008300</name>
</gene>
<dbReference type="PIRSF" id="PIRSF000022">
    <property type="entry name" value="Bc1_14K"/>
    <property type="match status" value="1"/>
</dbReference>
<name>A0AAW0CUV3_9AGAR</name>
<accession>A0AAW0CUV3</accession>
<dbReference type="Gene3D" id="1.10.1090.10">
    <property type="entry name" value="Cytochrome b-c1 complex subunit 7"/>
    <property type="match status" value="1"/>
</dbReference>
<keyword evidence="3 9" id="KW-0813">Transport</keyword>
<dbReference type="PANTHER" id="PTHR12022">
    <property type="entry name" value="UBIQUINOL-CYTOCHROME C REDUCTASE COMPLEX 14 KD PROTEIN"/>
    <property type="match status" value="1"/>
</dbReference>
<evidence type="ECO:0000313" key="11">
    <source>
        <dbReference type="Proteomes" id="UP001383192"/>
    </source>
</evidence>
<comment type="similarity">
    <text evidence="2 9">Belongs to the UQCRB/QCR7 family.</text>
</comment>
<dbReference type="Proteomes" id="UP001383192">
    <property type="component" value="Unassembled WGS sequence"/>
</dbReference>
<dbReference type="GO" id="GO:0045275">
    <property type="term" value="C:respiratory chain complex III"/>
    <property type="evidence" value="ECO:0007669"/>
    <property type="project" value="InterPro"/>
</dbReference>
<reference evidence="10 11" key="1">
    <citation type="submission" date="2024-01" db="EMBL/GenBank/DDBJ databases">
        <title>A draft genome for a cacao thread blight-causing isolate of Paramarasmius palmivorus.</title>
        <authorList>
            <person name="Baruah I.K."/>
            <person name="Bukari Y."/>
            <person name="Amoako-Attah I."/>
            <person name="Meinhardt L.W."/>
            <person name="Bailey B.A."/>
            <person name="Cohen S.P."/>
        </authorList>
    </citation>
    <scope>NUCLEOTIDE SEQUENCE [LARGE SCALE GENOMIC DNA]</scope>
    <source>
        <strain evidence="10 11">GH-12</strain>
    </source>
</reference>
<keyword evidence="11" id="KW-1185">Reference proteome</keyword>
<evidence type="ECO:0000256" key="6">
    <source>
        <dbReference type="ARBA" id="ARBA00022982"/>
    </source>
</evidence>
<keyword evidence="6 9" id="KW-0249">Electron transport</keyword>
<evidence type="ECO:0000313" key="10">
    <source>
        <dbReference type="EMBL" id="KAK7043689.1"/>
    </source>
</evidence>
<dbReference type="EMBL" id="JAYKXP010000028">
    <property type="protein sequence ID" value="KAK7043689.1"/>
    <property type="molecule type" value="Genomic_DNA"/>
</dbReference>
<keyword evidence="8 9" id="KW-0472">Membrane</keyword>
<evidence type="ECO:0000256" key="4">
    <source>
        <dbReference type="ARBA" id="ARBA00022660"/>
    </source>
</evidence>